<proteinExistence type="predicted"/>
<gene>
    <name evidence="1" type="ORF">Ga0080574_TMP4460</name>
</gene>
<dbReference type="KEGG" id="paby:Ga0080574_TMP4460"/>
<evidence type="ECO:0000313" key="2">
    <source>
        <dbReference type="Proteomes" id="UP000187059"/>
    </source>
</evidence>
<sequence length="57" mass="6168">MSLLRCKRISCAAAFGKTKRAHPAPVSAICCRFGPLAPAQVYIRALPAIARPNLCWT</sequence>
<keyword evidence="2" id="KW-1185">Reference proteome</keyword>
<dbReference type="STRING" id="1250539.Ga0080574_TMP4460"/>
<protein>
    <submittedName>
        <fullName evidence="1">Uncharacterized protein</fullName>
    </submittedName>
</protein>
<organism evidence="1 2">
    <name type="scientific">Salipiger abyssi</name>
    <dbReference type="NCBI Taxonomy" id="1250539"/>
    <lineage>
        <taxon>Bacteria</taxon>
        <taxon>Pseudomonadati</taxon>
        <taxon>Pseudomonadota</taxon>
        <taxon>Alphaproteobacteria</taxon>
        <taxon>Rhodobacterales</taxon>
        <taxon>Roseobacteraceae</taxon>
        <taxon>Salipiger</taxon>
    </lineage>
</organism>
<accession>A0A1P8UZH4</accession>
<reference evidence="1 2" key="1">
    <citation type="submission" date="2016-04" db="EMBL/GenBank/DDBJ databases">
        <title>Deep-sea bacteria in the southern Pacific.</title>
        <authorList>
            <person name="Tang K."/>
        </authorList>
    </citation>
    <scope>NUCLEOTIDE SEQUENCE [LARGE SCALE GENOMIC DNA]</scope>
    <source>
        <strain evidence="1 2">JLT2014</strain>
    </source>
</reference>
<dbReference type="Proteomes" id="UP000187059">
    <property type="component" value="Chromosome"/>
</dbReference>
<evidence type="ECO:0000313" key="1">
    <source>
        <dbReference type="EMBL" id="APZ54794.1"/>
    </source>
</evidence>
<dbReference type="EMBL" id="CP015093">
    <property type="protein sequence ID" value="APZ54794.1"/>
    <property type="molecule type" value="Genomic_DNA"/>
</dbReference>
<name>A0A1P8UZH4_9RHOB</name>
<dbReference type="AlphaFoldDB" id="A0A1P8UZH4"/>